<evidence type="ECO:0000313" key="2">
    <source>
        <dbReference type="Proteomes" id="UP001597420"/>
    </source>
</evidence>
<evidence type="ECO:0000313" key="1">
    <source>
        <dbReference type="EMBL" id="MFD1805776.1"/>
    </source>
</evidence>
<organism evidence="1 2">
    <name type="scientific">Pasteurella oralis</name>
    <dbReference type="NCBI Taxonomy" id="1071947"/>
    <lineage>
        <taxon>Bacteria</taxon>
        <taxon>Pseudomonadati</taxon>
        <taxon>Pseudomonadota</taxon>
        <taxon>Gammaproteobacteria</taxon>
        <taxon>Pasteurellales</taxon>
        <taxon>Pasteurellaceae</taxon>
        <taxon>Pasteurella</taxon>
    </lineage>
</organism>
<name>A0ABW4NV08_9PAST</name>
<reference evidence="2" key="1">
    <citation type="journal article" date="2019" name="Int. J. Syst. Evol. Microbiol.">
        <title>The Global Catalogue of Microorganisms (GCM) 10K type strain sequencing project: providing services to taxonomists for standard genome sequencing and annotation.</title>
        <authorList>
            <consortium name="The Broad Institute Genomics Platform"/>
            <consortium name="The Broad Institute Genome Sequencing Center for Infectious Disease"/>
            <person name="Wu L."/>
            <person name="Ma J."/>
        </authorList>
    </citation>
    <scope>NUCLEOTIDE SEQUENCE [LARGE SCALE GENOMIC DNA]</scope>
    <source>
        <strain evidence="2">CCM 7950</strain>
    </source>
</reference>
<gene>
    <name evidence="1" type="ORF">ACFSAV_05200</name>
</gene>
<dbReference type="RefSeq" id="WP_324007125.1">
    <property type="nucleotide sequence ID" value="NZ_JBHUFP010000005.1"/>
</dbReference>
<keyword evidence="2" id="KW-1185">Reference proteome</keyword>
<proteinExistence type="predicted"/>
<dbReference type="Proteomes" id="UP001597420">
    <property type="component" value="Unassembled WGS sequence"/>
</dbReference>
<protein>
    <submittedName>
        <fullName evidence="1">Uncharacterized protein</fullName>
    </submittedName>
</protein>
<comment type="caution">
    <text evidence="1">The sequence shown here is derived from an EMBL/GenBank/DDBJ whole genome shotgun (WGS) entry which is preliminary data.</text>
</comment>
<sequence length="210" mass="24559">MKIDLLNKLIKIMEVLDDEIKDSAIFEDATNKTIEALKKIDFSPEDIISAAIDGEIDNTSHQMTLFNYLKFQETIFKVILDEQLEKMENDLKFILFDDSKLMREELALRKKRAIFFLKIFQMTSTMIEQKIKELRILSDVSPTIDRKLKGKSQKSKKAKQLDAEELAKVLWAKAPEITQENMAYQIKDKLDLTQTIQTIIRWIKPHQPPK</sequence>
<accession>A0ABW4NV08</accession>
<dbReference type="EMBL" id="JBHUFP010000005">
    <property type="protein sequence ID" value="MFD1805776.1"/>
    <property type="molecule type" value="Genomic_DNA"/>
</dbReference>